<dbReference type="PANTHER" id="PTHR44591:SF3">
    <property type="entry name" value="RESPONSE REGULATORY DOMAIN-CONTAINING PROTEIN"/>
    <property type="match status" value="1"/>
</dbReference>
<keyword evidence="1 2" id="KW-0597">Phosphoprotein</keyword>
<evidence type="ECO:0000256" key="2">
    <source>
        <dbReference type="PROSITE-ProRule" id="PRU00169"/>
    </source>
</evidence>
<evidence type="ECO:0000256" key="1">
    <source>
        <dbReference type="ARBA" id="ARBA00022553"/>
    </source>
</evidence>
<dbReference type="Gene3D" id="3.40.50.2300">
    <property type="match status" value="1"/>
</dbReference>
<gene>
    <name evidence="4" type="ORF">US53_C0028G0006</name>
</gene>
<feature type="domain" description="Response regulatory" evidence="3">
    <location>
        <begin position="3"/>
        <end position="119"/>
    </location>
</feature>
<dbReference type="InterPro" id="IPR011006">
    <property type="entry name" value="CheY-like_superfamily"/>
</dbReference>
<keyword evidence="4" id="KW-0808">Transferase</keyword>
<dbReference type="EMBL" id="LBTI01000028">
    <property type="protein sequence ID" value="KKQ37078.1"/>
    <property type="molecule type" value="Genomic_DNA"/>
</dbReference>
<evidence type="ECO:0000259" key="3">
    <source>
        <dbReference type="PROSITE" id="PS50110"/>
    </source>
</evidence>
<feature type="modified residue" description="4-aspartylphosphate" evidence="2">
    <location>
        <position position="52"/>
    </location>
</feature>
<dbReference type="Pfam" id="PF00072">
    <property type="entry name" value="Response_reg"/>
    <property type="match status" value="1"/>
</dbReference>
<accession>A0A0G0H1E9</accession>
<evidence type="ECO:0000313" key="4">
    <source>
        <dbReference type="EMBL" id="KKQ37078.1"/>
    </source>
</evidence>
<sequence length="129" mass="14307">MSKILLIEDDPLMLRLYEKVFQRQNFQIVTASRGAEGLVKAVSESPQLILLDIMMPEMDGFEVLGKLQSNNETKNIPVIALTNLAGEQDAKKALELGAKEYVIKSEHDPSDVVKIAKEVLASQLPNKTN</sequence>
<dbReference type="Proteomes" id="UP000034591">
    <property type="component" value="Unassembled WGS sequence"/>
</dbReference>
<dbReference type="InterPro" id="IPR050595">
    <property type="entry name" value="Bact_response_regulator"/>
</dbReference>
<dbReference type="PANTHER" id="PTHR44591">
    <property type="entry name" value="STRESS RESPONSE REGULATOR PROTEIN 1"/>
    <property type="match status" value="1"/>
</dbReference>
<dbReference type="SMART" id="SM00448">
    <property type="entry name" value="REC"/>
    <property type="match status" value="1"/>
</dbReference>
<protein>
    <submittedName>
        <fullName evidence="4">PAS/PAC sensor hybrid histidine kinase</fullName>
    </submittedName>
</protein>
<dbReference type="CDD" id="cd17574">
    <property type="entry name" value="REC_OmpR"/>
    <property type="match status" value="1"/>
</dbReference>
<comment type="caution">
    <text evidence="4">The sequence shown here is derived from an EMBL/GenBank/DDBJ whole genome shotgun (WGS) entry which is preliminary data.</text>
</comment>
<dbReference type="AlphaFoldDB" id="A0A0G0H1E9"/>
<organism evidence="4 5">
    <name type="scientific">Candidatus Woesebacteria bacterium GW2011_GWA1_37_7</name>
    <dbReference type="NCBI Taxonomy" id="1618545"/>
    <lineage>
        <taxon>Bacteria</taxon>
        <taxon>Candidatus Woeseibacteriota</taxon>
    </lineage>
</organism>
<reference evidence="4 5" key="1">
    <citation type="journal article" date="2015" name="Nature">
        <title>rRNA introns, odd ribosomes, and small enigmatic genomes across a large radiation of phyla.</title>
        <authorList>
            <person name="Brown C.T."/>
            <person name="Hug L.A."/>
            <person name="Thomas B.C."/>
            <person name="Sharon I."/>
            <person name="Castelle C.J."/>
            <person name="Singh A."/>
            <person name="Wilkins M.J."/>
            <person name="Williams K.H."/>
            <person name="Banfield J.F."/>
        </authorList>
    </citation>
    <scope>NUCLEOTIDE SEQUENCE [LARGE SCALE GENOMIC DNA]</scope>
</reference>
<dbReference type="PROSITE" id="PS50110">
    <property type="entry name" value="RESPONSE_REGULATORY"/>
    <property type="match status" value="1"/>
</dbReference>
<proteinExistence type="predicted"/>
<evidence type="ECO:0000313" key="5">
    <source>
        <dbReference type="Proteomes" id="UP000034591"/>
    </source>
</evidence>
<dbReference type="GO" id="GO:0000160">
    <property type="term" value="P:phosphorelay signal transduction system"/>
    <property type="evidence" value="ECO:0007669"/>
    <property type="project" value="InterPro"/>
</dbReference>
<keyword evidence="4" id="KW-0418">Kinase</keyword>
<dbReference type="InterPro" id="IPR001789">
    <property type="entry name" value="Sig_transdc_resp-reg_receiver"/>
</dbReference>
<dbReference type="STRING" id="1618545.US53_C0028G0006"/>
<dbReference type="SUPFAM" id="SSF52172">
    <property type="entry name" value="CheY-like"/>
    <property type="match status" value="1"/>
</dbReference>
<name>A0A0G0H1E9_9BACT</name>
<dbReference type="GO" id="GO:0016301">
    <property type="term" value="F:kinase activity"/>
    <property type="evidence" value="ECO:0007669"/>
    <property type="project" value="UniProtKB-KW"/>
</dbReference>